<dbReference type="CDD" id="cd00821">
    <property type="entry name" value="PH"/>
    <property type="match status" value="1"/>
</dbReference>
<dbReference type="PANTHER" id="PTHR21258">
    <property type="entry name" value="DOCKING PROTEIN RELATED"/>
    <property type="match status" value="1"/>
</dbReference>
<organism evidence="3">
    <name type="scientific">Ceratitis capitata</name>
    <name type="common">Mediterranean fruit fly</name>
    <name type="synonym">Tephritis capitata</name>
    <dbReference type="NCBI Taxonomy" id="7213"/>
    <lineage>
        <taxon>Eukaryota</taxon>
        <taxon>Metazoa</taxon>
        <taxon>Ecdysozoa</taxon>
        <taxon>Arthropoda</taxon>
        <taxon>Hexapoda</taxon>
        <taxon>Insecta</taxon>
        <taxon>Pterygota</taxon>
        <taxon>Neoptera</taxon>
        <taxon>Endopterygota</taxon>
        <taxon>Diptera</taxon>
        <taxon>Brachycera</taxon>
        <taxon>Muscomorpha</taxon>
        <taxon>Tephritoidea</taxon>
        <taxon>Tephritidae</taxon>
        <taxon>Ceratitis</taxon>
        <taxon>Ceratitis</taxon>
    </lineage>
</organism>
<evidence type="ECO:0000313" key="3">
    <source>
        <dbReference type="EMBL" id="JAC05151.1"/>
    </source>
</evidence>
<dbReference type="Gene3D" id="2.30.29.30">
    <property type="entry name" value="Pleckstrin-homology domain (PH domain)/Phosphotyrosine-binding domain (PTB)"/>
    <property type="match status" value="2"/>
</dbReference>
<sequence length="623" mass="69528">MNKIMDTEVPVLAGYLNVPMQSSFSLNRISKKKNCHRYCLLFNSSQHGIERLEICESKDDKNPKIVTLENCVKITQEPPPANIIQVIKKTESLTLNTLTEEDLKEWTNALQMVAFRNKSSMHTAQAAIEEDNDLYCSSFGDGLFIITLIPSETSIRCNLESKSYILHLTATELQLKSTDDLNEIIARWPYRFIRKYGYRDGKFTFEAGRKCCTGEGIFTLDHTNPQEIFRCMAAKMKSMKKLINCDNLNNDVSENQWIIAANMEAGSRSPLAPNNQQCLSIENNSQSGVSYREFTTSSDSLNSCFVNNNSMPILLPPIIKQVPNKPPRKLQSAFPSSTNSNKSLLHGSNLNFQTNSDKLCKYQNYDAVSITTSSDPNKTIGSTLVIKPFSPECARKQNLQQHKENNSVSGAERDYESIETVTDAWKTLGIDEVKHTERILGDHNEESFIEPSWQRAVSGTQQRSLKETFLHSKVPRVIDIDIGEGGGGSATCNNARNIDDTYDRLDFMSPNNNTSSGYNTIVSVVSPARKRCDSPSLSDYELIGNPEIQFSKKPDTDGGGSIRNLQTNVLPCQSSLALKCNIVGSKYFDSAVGQQMFAGANLTPSHENYSGINYTIVSKPKRV</sequence>
<dbReference type="GO" id="GO:0005737">
    <property type="term" value="C:cytoplasm"/>
    <property type="evidence" value="ECO:0007669"/>
    <property type="project" value="TreeGrafter"/>
</dbReference>
<dbReference type="GO" id="GO:0043410">
    <property type="term" value="P:positive regulation of MAPK cascade"/>
    <property type="evidence" value="ECO:0007669"/>
    <property type="project" value="TreeGrafter"/>
</dbReference>
<feature type="domain" description="IRS-type PTB" evidence="2">
    <location>
        <begin position="140"/>
        <end position="246"/>
    </location>
</feature>
<dbReference type="OrthoDB" id="6243387at2759"/>
<dbReference type="GeneID" id="101450146"/>
<dbReference type="SMART" id="SM00233">
    <property type="entry name" value="PH"/>
    <property type="match status" value="1"/>
</dbReference>
<dbReference type="InterPro" id="IPR011993">
    <property type="entry name" value="PH-like_dom_sf"/>
</dbReference>
<dbReference type="EMBL" id="GAMC01001405">
    <property type="protein sequence ID" value="JAC05151.1"/>
    <property type="molecule type" value="mRNA"/>
</dbReference>
<dbReference type="PROSITE" id="PS50003">
    <property type="entry name" value="PH_DOMAIN"/>
    <property type="match status" value="1"/>
</dbReference>
<feature type="domain" description="PH" evidence="1">
    <location>
        <begin position="9"/>
        <end position="115"/>
    </location>
</feature>
<dbReference type="CTD" id="31667"/>
<dbReference type="PROSITE" id="PS51064">
    <property type="entry name" value="IRS_PTB"/>
    <property type="match status" value="1"/>
</dbReference>
<dbReference type="KEGG" id="ccat:101450146"/>
<dbReference type="InterPro" id="IPR002404">
    <property type="entry name" value="IRS_PTB"/>
</dbReference>
<dbReference type="SUPFAM" id="SSF50729">
    <property type="entry name" value="PH domain-like"/>
    <property type="match status" value="2"/>
</dbReference>
<dbReference type="AlphaFoldDB" id="W8BUY2"/>
<dbReference type="SMART" id="SM01244">
    <property type="entry name" value="IRS"/>
    <property type="match status" value="1"/>
</dbReference>
<dbReference type="PANTHER" id="PTHR21258:SF62">
    <property type="entry name" value="INSULIN RECEPTOR SUBSTRATE 1"/>
    <property type="match status" value="1"/>
</dbReference>
<dbReference type="SMART" id="SM00310">
    <property type="entry name" value="PTBI"/>
    <property type="match status" value="1"/>
</dbReference>
<dbReference type="GO" id="GO:0007265">
    <property type="term" value="P:Ras protein signal transduction"/>
    <property type="evidence" value="ECO:0007669"/>
    <property type="project" value="TreeGrafter"/>
</dbReference>
<dbReference type="Pfam" id="PF00169">
    <property type="entry name" value="PH"/>
    <property type="match status" value="1"/>
</dbReference>
<dbReference type="GO" id="GO:0007169">
    <property type="term" value="P:cell surface receptor protein tyrosine kinase signaling pathway"/>
    <property type="evidence" value="ECO:0007669"/>
    <property type="project" value="TreeGrafter"/>
</dbReference>
<dbReference type="InterPro" id="IPR050996">
    <property type="entry name" value="Docking_Protein_DOK"/>
</dbReference>
<proteinExistence type="evidence at transcript level"/>
<accession>W8BUY2</accession>
<reference evidence="3" key="1">
    <citation type="submission" date="2013-07" db="EMBL/GenBank/DDBJ databases">
        <authorList>
            <person name="Geib S."/>
        </authorList>
    </citation>
    <scope>NUCLEOTIDE SEQUENCE</scope>
</reference>
<evidence type="ECO:0000259" key="1">
    <source>
        <dbReference type="PROSITE" id="PS50003"/>
    </source>
</evidence>
<evidence type="ECO:0000259" key="2">
    <source>
        <dbReference type="PROSITE" id="PS51064"/>
    </source>
</evidence>
<dbReference type="InterPro" id="IPR001849">
    <property type="entry name" value="PH_domain"/>
</dbReference>
<gene>
    <name evidence="3" type="primary">DOK2</name>
</gene>
<dbReference type="Pfam" id="PF02174">
    <property type="entry name" value="IRS"/>
    <property type="match status" value="1"/>
</dbReference>
<reference evidence="3" key="2">
    <citation type="journal article" date="2014" name="BMC Genomics">
        <title>A genomic perspective to assessing quality of mass-reared SIT flies used in Mediterranean fruit fly (Ceratitis capitata) eradication in California.</title>
        <authorList>
            <person name="Calla B."/>
            <person name="Hall B."/>
            <person name="Hou S."/>
            <person name="Geib S.M."/>
        </authorList>
    </citation>
    <scope>NUCLEOTIDE SEQUENCE</scope>
</reference>
<name>W8BUY2_CERCA</name>
<protein>
    <submittedName>
        <fullName evidence="3">Docking protein 2</fullName>
    </submittedName>
</protein>